<protein>
    <submittedName>
        <fullName evidence="3">DUF2083 domain-containing protein</fullName>
    </submittedName>
</protein>
<dbReference type="Pfam" id="PF06114">
    <property type="entry name" value="Peptidase_M78"/>
    <property type="match status" value="1"/>
</dbReference>
<organism evidence="3 4">
    <name type="scientific">Novosphingobium silvae</name>
    <dbReference type="NCBI Taxonomy" id="2692619"/>
    <lineage>
        <taxon>Bacteria</taxon>
        <taxon>Pseudomonadati</taxon>
        <taxon>Pseudomonadota</taxon>
        <taxon>Alphaproteobacteria</taxon>
        <taxon>Sphingomonadales</taxon>
        <taxon>Sphingomonadaceae</taxon>
        <taxon>Novosphingobium</taxon>
    </lineage>
</organism>
<evidence type="ECO:0000313" key="3">
    <source>
        <dbReference type="EMBL" id="MYM00271.1"/>
    </source>
</evidence>
<dbReference type="InterPro" id="IPR026281">
    <property type="entry name" value="HTH_RamB"/>
</dbReference>
<dbReference type="Gene3D" id="1.10.260.40">
    <property type="entry name" value="lambda repressor-like DNA-binding domains"/>
    <property type="match status" value="1"/>
</dbReference>
<proteinExistence type="inferred from homology"/>
<dbReference type="InterPro" id="IPR010359">
    <property type="entry name" value="IrrE_HExxH"/>
</dbReference>
<evidence type="ECO:0000313" key="4">
    <source>
        <dbReference type="Proteomes" id="UP000465810"/>
    </source>
</evidence>
<evidence type="ECO:0000256" key="1">
    <source>
        <dbReference type="ARBA" id="ARBA00007227"/>
    </source>
</evidence>
<dbReference type="GO" id="GO:0003677">
    <property type="term" value="F:DNA binding"/>
    <property type="evidence" value="ECO:0007669"/>
    <property type="project" value="InterPro"/>
</dbReference>
<keyword evidence="4" id="KW-1185">Reference proteome</keyword>
<sequence length="473" mass="53294">MVQRRIFAGANIRNLRKARGLRQSELASLLGISPSYLSQVESDDRALTPTLNDSLRRHFPVEWQDIPTDQAAELLHAFEEALNSSVSPVGHTTAQVRKIVEQFPEFAERFIHLNRDHRTAIQRLEMLDEAIGANNAAGGRLPWEEVRDWFHNTNNYVDTLDRAAEAFSETISDAHDSPSTTQMVQWLERQGTSLRFSGNGPVRRYDNLTDTLTINTAKTNESARFHISWHIASTAFNAEIADISQNAILKSETARHLLTIGLGNYAAGSILMPYGRFRSAARSARHDIDRLRHTFGSTFEQVCHRLSTLQRPGARGTPMYFCRVDMAGNITKRHSATRLRFARFGGACPLWVVHEAVAVPDRIHVQLSEMPDGVRYVSIAKGIVKQTDSFLQQPRRYAVALGCEVDFAPDFIYADGINLQNPDTPTHIGESCRICTRDDCDQRAFPPSDKEITVNPQERDIVPYKIQSRAFKP</sequence>
<dbReference type="Pfam" id="PF01381">
    <property type="entry name" value="HTH_3"/>
    <property type="match status" value="1"/>
</dbReference>
<dbReference type="GO" id="GO:0006355">
    <property type="term" value="P:regulation of DNA-templated transcription"/>
    <property type="evidence" value="ECO:0007669"/>
    <property type="project" value="InterPro"/>
</dbReference>
<gene>
    <name evidence="3" type="ORF">GR702_21230</name>
</gene>
<dbReference type="Pfam" id="PF09856">
    <property type="entry name" value="ScfRs"/>
    <property type="match status" value="1"/>
</dbReference>
<dbReference type="SUPFAM" id="SSF47413">
    <property type="entry name" value="lambda repressor-like DNA-binding domains"/>
    <property type="match status" value="1"/>
</dbReference>
<dbReference type="InterPro" id="IPR010982">
    <property type="entry name" value="Lambda_DNA-bd_dom_sf"/>
</dbReference>
<feature type="domain" description="HTH cro/C1-type" evidence="2">
    <location>
        <begin position="12"/>
        <end position="66"/>
    </location>
</feature>
<comment type="caution">
    <text evidence="3">The sequence shown here is derived from an EMBL/GenBank/DDBJ whole genome shotgun (WGS) entry which is preliminary data.</text>
</comment>
<dbReference type="PROSITE" id="PS50943">
    <property type="entry name" value="HTH_CROC1"/>
    <property type="match status" value="1"/>
</dbReference>
<dbReference type="EMBL" id="WVTD01000037">
    <property type="protein sequence ID" value="MYM00271.1"/>
    <property type="molecule type" value="Genomic_DNA"/>
</dbReference>
<dbReference type="InterPro" id="IPR001387">
    <property type="entry name" value="Cro/C1-type_HTH"/>
</dbReference>
<dbReference type="AlphaFoldDB" id="A0A7X4K9H5"/>
<dbReference type="Proteomes" id="UP000465810">
    <property type="component" value="Unassembled WGS sequence"/>
</dbReference>
<comment type="similarity">
    <text evidence="1">Belongs to the short-chain fatty acyl-CoA assimilation regulator (ScfR) family.</text>
</comment>
<accession>A0A7X4K9H5</accession>
<name>A0A7X4K9H5_9SPHN</name>
<dbReference type="InterPro" id="IPR018653">
    <property type="entry name" value="ScfR_C"/>
</dbReference>
<dbReference type="CDD" id="cd00093">
    <property type="entry name" value="HTH_XRE"/>
    <property type="match status" value="1"/>
</dbReference>
<dbReference type="PIRSF" id="PIRSF019251">
    <property type="entry name" value="Rv0465c"/>
    <property type="match status" value="1"/>
</dbReference>
<reference evidence="3 4" key="1">
    <citation type="submission" date="2019-12" db="EMBL/GenBank/DDBJ databases">
        <authorList>
            <person name="Feng G."/>
            <person name="Zhu H."/>
        </authorList>
    </citation>
    <scope>NUCLEOTIDE SEQUENCE [LARGE SCALE GENOMIC DNA]</scope>
    <source>
        <strain evidence="3 4">FGD1</strain>
    </source>
</reference>
<evidence type="ECO:0000259" key="2">
    <source>
        <dbReference type="PROSITE" id="PS50943"/>
    </source>
</evidence>
<dbReference type="SMART" id="SM00530">
    <property type="entry name" value="HTH_XRE"/>
    <property type="match status" value="1"/>
</dbReference>